<dbReference type="Ensembl" id="ENSELUT00000043024.3">
    <property type="protein sequence ID" value="ENSELUP00000024200.3"/>
    <property type="gene ID" value="ENSELUG00000023035.3"/>
</dbReference>
<evidence type="ECO:0000256" key="5">
    <source>
        <dbReference type="ARBA" id="ARBA00022771"/>
    </source>
</evidence>
<reference evidence="17" key="1">
    <citation type="journal article" date="2014" name="PLoS ONE">
        <title>The genome and linkage map of the northern pike (Esox lucius): conserved synteny revealed between the salmonid sister group and the Neoteleostei.</title>
        <authorList>
            <person name="Rondeau E.B."/>
            <person name="Minkley D.R."/>
            <person name="Leong J.S."/>
            <person name="Messmer A.M."/>
            <person name="Jantzen J.R."/>
            <person name="von Schalburg K.R."/>
            <person name="Lemon C."/>
            <person name="Bird N.H."/>
            <person name="Koop B.F."/>
        </authorList>
    </citation>
    <scope>NUCLEOTIDE SEQUENCE</scope>
</reference>
<evidence type="ECO:0000256" key="10">
    <source>
        <dbReference type="ARBA" id="ARBA00061949"/>
    </source>
</evidence>
<dbReference type="GO" id="GO:0008270">
    <property type="term" value="F:zinc ion binding"/>
    <property type="evidence" value="ECO:0007669"/>
    <property type="project" value="UniProtKB-UniRule"/>
</dbReference>
<evidence type="ECO:0000256" key="12">
    <source>
        <dbReference type="ARBA" id="ARBA00077531"/>
    </source>
</evidence>
<evidence type="ECO:0000256" key="6">
    <source>
        <dbReference type="ARBA" id="ARBA00022833"/>
    </source>
</evidence>
<protein>
    <recommendedName>
        <fullName evidence="11">Box C/D snoRNA protein 1</fullName>
    </recommendedName>
    <alternativeName>
        <fullName evidence="12">Zinc finger HIT domain-containing protein 6</fullName>
    </alternativeName>
</protein>
<evidence type="ECO:0000256" key="2">
    <source>
        <dbReference type="ARBA" id="ARBA00022517"/>
    </source>
</evidence>
<evidence type="ECO:0000256" key="4">
    <source>
        <dbReference type="ARBA" id="ARBA00022723"/>
    </source>
</evidence>
<dbReference type="Gene3D" id="3.30.60.190">
    <property type="match status" value="1"/>
</dbReference>
<dbReference type="GO" id="GO:0048254">
    <property type="term" value="P:snoRNA localization"/>
    <property type="evidence" value="ECO:0007669"/>
    <property type="project" value="TreeGrafter"/>
</dbReference>
<dbReference type="Bgee" id="ENSELUG00000023035">
    <property type="expression patterns" value="Expressed in ovary and 14 other cell types or tissues"/>
</dbReference>
<dbReference type="GO" id="GO:0005634">
    <property type="term" value="C:nucleus"/>
    <property type="evidence" value="ECO:0007669"/>
    <property type="project" value="TreeGrafter"/>
</dbReference>
<proteinExistence type="inferred from homology"/>
<keyword evidence="2" id="KW-0690">Ribosome biogenesis</keyword>
<evidence type="ECO:0000256" key="14">
    <source>
        <dbReference type="SAM" id="MobiDB-lite"/>
    </source>
</evidence>
<keyword evidence="4" id="KW-0479">Metal-binding</keyword>
<evidence type="ECO:0000256" key="3">
    <source>
        <dbReference type="ARBA" id="ARBA00022553"/>
    </source>
</evidence>
<reference evidence="16" key="3">
    <citation type="submission" date="2025-08" db="UniProtKB">
        <authorList>
            <consortium name="Ensembl"/>
        </authorList>
    </citation>
    <scope>IDENTIFICATION</scope>
</reference>
<dbReference type="InterPro" id="IPR057721">
    <property type="entry name" value="BCD1_alpha/beta"/>
</dbReference>
<keyword evidence="6" id="KW-0862">Zinc</keyword>
<feature type="compositionally biased region" description="Basic and acidic residues" evidence="14">
    <location>
        <begin position="265"/>
        <end position="277"/>
    </location>
</feature>
<dbReference type="GO" id="GO:0000492">
    <property type="term" value="P:box C/D snoRNP assembly"/>
    <property type="evidence" value="ECO:0007669"/>
    <property type="project" value="TreeGrafter"/>
</dbReference>
<feature type="compositionally biased region" description="Basic and acidic residues" evidence="14">
    <location>
        <begin position="293"/>
        <end position="307"/>
    </location>
</feature>
<accession>A0A3P8Z650</accession>
<keyword evidence="7" id="KW-0832">Ubl conjugation</keyword>
<gene>
    <name evidence="16" type="primary">ZNHIT6</name>
</gene>
<dbReference type="Proteomes" id="UP000265140">
    <property type="component" value="Chromosome 8"/>
</dbReference>
<keyword evidence="1" id="KW-1017">Isopeptide bond</keyword>
<evidence type="ECO:0000256" key="9">
    <source>
        <dbReference type="ARBA" id="ARBA00049654"/>
    </source>
</evidence>
<comment type="function">
    <text evidence="8">Required for box C/D snoRNAs accumulation involved in snoRNA processing, snoRNA transport to the nucleolus and ribosome biogenesis.</text>
</comment>
<feature type="compositionally biased region" description="Basic and acidic residues" evidence="14">
    <location>
        <begin position="433"/>
        <end position="451"/>
    </location>
</feature>
<feature type="region of interest" description="Disordered" evidence="14">
    <location>
        <begin position="403"/>
        <end position="451"/>
    </location>
</feature>
<reference evidence="16" key="4">
    <citation type="submission" date="2025-09" db="UniProtKB">
        <authorList>
            <consortium name="Ensembl"/>
        </authorList>
    </citation>
    <scope>IDENTIFICATION</scope>
</reference>
<feature type="compositionally biased region" description="Basic and acidic residues" evidence="14">
    <location>
        <begin position="321"/>
        <end position="331"/>
    </location>
</feature>
<dbReference type="AlphaFoldDB" id="A0A3P8Z650"/>
<evidence type="ECO:0000259" key="15">
    <source>
        <dbReference type="PROSITE" id="PS51083"/>
    </source>
</evidence>
<dbReference type="PANTHER" id="PTHR13483">
    <property type="entry name" value="BOX C_D SNORNA PROTEIN 1-RELATED"/>
    <property type="match status" value="1"/>
</dbReference>
<sequence length="451" mass="49548">MLLSMDTLAAADSKAENESLGDELKGNKRKVSLAKCGVCGYEESRYRCPGCLKHSCSLSCVKKHKEESGCSGVRDKTAFVALSKMDEMNLLSDYRFLEDTGRMADSASRDTLVRGPPVNFRAKRLTAQARRLNITLRFLPKTFSKSRENSTICLKKVSDDQTLEQILTPYIHPTESEPVRRQKLKMYVHSPFDHIRVFMKVEGRKANSVRYLELDVAKTLKDNLKFQLVIEYPSLHILLKDHCQDYPVTGPEEAVSARGCPTMEGRCRGDSRTKEEGTGASQSPLPGSSPDTEPPKEKRAKMEPKELEDGEIVDTDEEDGVVDKTEEERVGGRGGSGDEEMTADGLHGDCQDNDNPNNVHIPGEAGVCSVSDAGAVDVKMTEETQGEGEGQSMTSADVLTRFPINSHAHPDGNVHISHYNSGVDSHVSNSVDSHVDCPSDDVKAEEGVSDK</sequence>
<feature type="compositionally biased region" description="Polar residues" evidence="14">
    <location>
        <begin position="279"/>
        <end position="291"/>
    </location>
</feature>
<keyword evidence="3" id="KW-0597">Phosphoprotein</keyword>
<feature type="compositionally biased region" description="Low complexity" evidence="14">
    <location>
        <begin position="420"/>
        <end position="432"/>
    </location>
</feature>
<evidence type="ECO:0000313" key="16">
    <source>
        <dbReference type="Ensembl" id="ENSELUP00000024200.3"/>
    </source>
</evidence>
<evidence type="ECO:0000256" key="8">
    <source>
        <dbReference type="ARBA" id="ARBA00049598"/>
    </source>
</evidence>
<feature type="region of interest" description="Disordered" evidence="14">
    <location>
        <begin position="251"/>
        <end position="360"/>
    </location>
</feature>
<dbReference type="PANTHER" id="PTHR13483:SF3">
    <property type="entry name" value="BOX C_D SNORNA PROTEIN 1"/>
    <property type="match status" value="1"/>
</dbReference>
<reference evidence="16" key="2">
    <citation type="submission" date="2020-02" db="EMBL/GenBank/DDBJ databases">
        <title>Esox lucius (northern pike) genome, fEsoLuc1, primary haplotype.</title>
        <authorList>
            <person name="Myers G."/>
            <person name="Karagic N."/>
            <person name="Meyer A."/>
            <person name="Pippel M."/>
            <person name="Reichard M."/>
            <person name="Winkler S."/>
            <person name="Tracey A."/>
            <person name="Sims Y."/>
            <person name="Howe K."/>
            <person name="Rhie A."/>
            <person name="Formenti G."/>
            <person name="Durbin R."/>
            <person name="Fedrigo O."/>
            <person name="Jarvis E.D."/>
        </authorList>
    </citation>
    <scope>NUCLEOTIDE SEQUENCE [LARGE SCALE GENOMIC DNA]</scope>
</reference>
<keyword evidence="17" id="KW-1185">Reference proteome</keyword>
<evidence type="ECO:0000256" key="1">
    <source>
        <dbReference type="ARBA" id="ARBA00022499"/>
    </source>
</evidence>
<dbReference type="GO" id="GO:0070761">
    <property type="term" value="C:pre-snoRNP complex"/>
    <property type="evidence" value="ECO:0007669"/>
    <property type="project" value="TreeGrafter"/>
</dbReference>
<evidence type="ECO:0000256" key="7">
    <source>
        <dbReference type="ARBA" id="ARBA00022843"/>
    </source>
</evidence>
<organism evidence="16 17">
    <name type="scientific">Esox lucius</name>
    <name type="common">Northern pike</name>
    <dbReference type="NCBI Taxonomy" id="8010"/>
    <lineage>
        <taxon>Eukaryota</taxon>
        <taxon>Metazoa</taxon>
        <taxon>Chordata</taxon>
        <taxon>Craniata</taxon>
        <taxon>Vertebrata</taxon>
        <taxon>Euteleostomi</taxon>
        <taxon>Actinopterygii</taxon>
        <taxon>Neopterygii</taxon>
        <taxon>Teleostei</taxon>
        <taxon>Protacanthopterygii</taxon>
        <taxon>Esociformes</taxon>
        <taxon>Esocidae</taxon>
        <taxon>Esox</taxon>
    </lineage>
</organism>
<evidence type="ECO:0000313" key="17">
    <source>
        <dbReference type="Proteomes" id="UP000265140"/>
    </source>
</evidence>
<dbReference type="InterPro" id="IPR007529">
    <property type="entry name" value="Znf_HIT"/>
</dbReference>
<dbReference type="PROSITE" id="PS51083">
    <property type="entry name" value="ZF_HIT"/>
    <property type="match status" value="1"/>
</dbReference>
<comment type="subunit">
    <text evidence="10">Interacts with FBL, SNU13, NOP58, NUFIP1, RUVBL1, RUVBL2 and TAF9. Interacts (via HIT-type zinc finger) with the RUVBL1/RUVBL2 complex in the presence of ADP.</text>
</comment>
<dbReference type="GO" id="GO:0000463">
    <property type="term" value="P:maturation of LSU-rRNA from tricistronic rRNA transcript (SSU-rRNA, 5.8S rRNA, LSU-rRNA)"/>
    <property type="evidence" value="ECO:0007669"/>
    <property type="project" value="TreeGrafter"/>
</dbReference>
<comment type="similarity">
    <text evidence="9">Belongs to the BCD1 family.</text>
</comment>
<dbReference type="InterPro" id="IPR051639">
    <property type="entry name" value="BCD1"/>
</dbReference>
<evidence type="ECO:0000256" key="13">
    <source>
        <dbReference type="PROSITE-ProRule" id="PRU00453"/>
    </source>
</evidence>
<dbReference type="Pfam" id="PF04438">
    <property type="entry name" value="zf-HIT"/>
    <property type="match status" value="1"/>
</dbReference>
<dbReference type="SUPFAM" id="SSF144232">
    <property type="entry name" value="HIT/MYND zinc finger-like"/>
    <property type="match status" value="1"/>
</dbReference>
<dbReference type="Pfam" id="PF25790">
    <property type="entry name" value="BCD1"/>
    <property type="match status" value="1"/>
</dbReference>
<dbReference type="FunFam" id="3.30.60.190:FF:000001">
    <property type="entry name" value="box C/D snoRNA protein 1"/>
    <property type="match status" value="1"/>
</dbReference>
<dbReference type="GeneTree" id="ENSGT00390000017201"/>
<dbReference type="CDD" id="cd23023">
    <property type="entry name" value="zf-HIT_BCD1"/>
    <property type="match status" value="1"/>
</dbReference>
<feature type="compositionally biased region" description="Acidic residues" evidence="14">
    <location>
        <begin position="308"/>
        <end position="320"/>
    </location>
</feature>
<keyword evidence="5 13" id="KW-0863">Zinc-finger</keyword>
<evidence type="ECO:0000256" key="11">
    <source>
        <dbReference type="ARBA" id="ARBA00068630"/>
    </source>
</evidence>
<feature type="domain" description="HIT-type" evidence="15">
    <location>
        <begin position="36"/>
        <end position="70"/>
    </location>
</feature>
<name>A0A3P8Z650_ESOLU</name>